<reference evidence="3 4" key="1">
    <citation type="submission" date="2015-03" db="EMBL/GenBank/DDBJ databases">
        <authorList>
            <consortium name="Pathogen Informatics"/>
        </authorList>
    </citation>
    <scope>NUCLEOTIDE SEQUENCE [LARGE SCALE GENOMIC DNA]</scope>
    <source>
        <strain evidence="2 3">Bir 172</strain>
        <strain evidence="1 4">Bir 187</strain>
    </source>
</reference>
<sequence length="50" mass="4973">MVPTSPVGTSVNCWSRIRISVPSAGRPAVSGAVRRSAGVAVAIIPASVAL</sequence>
<dbReference type="AlphaFoldDB" id="A0A654ZPI3"/>
<dbReference type="EMBL" id="CNFU01001012">
    <property type="protein sequence ID" value="CKS88765.1"/>
    <property type="molecule type" value="Genomic_DNA"/>
</dbReference>
<evidence type="ECO:0000313" key="4">
    <source>
        <dbReference type="Proteomes" id="UP000049023"/>
    </source>
</evidence>
<evidence type="ECO:0000313" key="2">
    <source>
        <dbReference type="EMBL" id="CKU73455.1"/>
    </source>
</evidence>
<dbReference type="Proteomes" id="UP000048948">
    <property type="component" value="Unassembled WGS sequence"/>
</dbReference>
<organism evidence="1 4">
    <name type="scientific">Mycobacterium tuberculosis</name>
    <dbReference type="NCBI Taxonomy" id="1773"/>
    <lineage>
        <taxon>Bacteria</taxon>
        <taxon>Bacillati</taxon>
        <taxon>Actinomycetota</taxon>
        <taxon>Actinomycetes</taxon>
        <taxon>Mycobacteriales</taxon>
        <taxon>Mycobacteriaceae</taxon>
        <taxon>Mycobacterium</taxon>
        <taxon>Mycobacterium tuberculosis complex</taxon>
    </lineage>
</organism>
<dbReference type="EMBL" id="CNGE01002076">
    <property type="protein sequence ID" value="CKU73455.1"/>
    <property type="molecule type" value="Genomic_DNA"/>
</dbReference>
<evidence type="ECO:0000313" key="3">
    <source>
        <dbReference type="Proteomes" id="UP000048948"/>
    </source>
</evidence>
<gene>
    <name evidence="2" type="ORF">ERS027646_04935</name>
    <name evidence="1" type="ORF">ERS027661_03661</name>
</gene>
<name>A0A654ZPI3_MYCTX</name>
<evidence type="ECO:0000313" key="1">
    <source>
        <dbReference type="EMBL" id="CKS88765.1"/>
    </source>
</evidence>
<accession>A0A654ZPI3</accession>
<protein>
    <submittedName>
        <fullName evidence="1">Uncharacterized protein</fullName>
    </submittedName>
</protein>
<dbReference type="Proteomes" id="UP000049023">
    <property type="component" value="Unassembled WGS sequence"/>
</dbReference>
<proteinExistence type="predicted"/>